<dbReference type="GO" id="GO:0003677">
    <property type="term" value="F:DNA binding"/>
    <property type="evidence" value="ECO:0007669"/>
    <property type="project" value="UniProtKB-KW"/>
</dbReference>
<dbReference type="InterPro" id="IPR001387">
    <property type="entry name" value="Cro/C1-type_HTH"/>
</dbReference>
<dbReference type="InterPro" id="IPR010982">
    <property type="entry name" value="Lambda_DNA-bd_dom_sf"/>
</dbReference>
<keyword evidence="4" id="KW-1185">Reference proteome</keyword>
<comment type="caution">
    <text evidence="3">The sequence shown here is derived from an EMBL/GenBank/DDBJ whole genome shotgun (WGS) entry which is preliminary data.</text>
</comment>
<evidence type="ECO:0000256" key="1">
    <source>
        <dbReference type="ARBA" id="ARBA00023125"/>
    </source>
</evidence>
<accession>C0EHX1</accession>
<feature type="domain" description="HTH cro/C1-type" evidence="2">
    <location>
        <begin position="51"/>
        <end position="105"/>
    </location>
</feature>
<dbReference type="PROSITE" id="PS50943">
    <property type="entry name" value="HTH_CROC1"/>
    <property type="match status" value="1"/>
</dbReference>
<evidence type="ECO:0000259" key="2">
    <source>
        <dbReference type="PROSITE" id="PS50943"/>
    </source>
</evidence>
<protein>
    <submittedName>
        <fullName evidence="3">DNA-binding helix-turn-helix protein</fullName>
    </submittedName>
</protein>
<gene>
    <name evidence="3" type="ORF">CLOSTMETH_03466</name>
</gene>
<evidence type="ECO:0000313" key="4">
    <source>
        <dbReference type="Proteomes" id="UP000003340"/>
    </source>
</evidence>
<dbReference type="SUPFAM" id="SSF47413">
    <property type="entry name" value="lambda repressor-like DNA-binding domains"/>
    <property type="match status" value="1"/>
</dbReference>
<dbReference type="PANTHER" id="PTHR46558">
    <property type="entry name" value="TRACRIPTIONAL REGULATORY PROTEIN-RELATED-RELATED"/>
    <property type="match status" value="1"/>
</dbReference>
<sequence>MLASWGAVFECSYYDWKLFQRKELFFISICDKMGISIGLEKGCGTMFAHRLRQLRLERGLTQAALAKHLDVSQGTVGNWEGGKREPDFATVARLAALFGTTVDDLIGNSPTKAETKLILLARKAEHIPEQEREKILQVFEDTIDIYLKAKGLDK</sequence>
<organism evidence="3 4">
    <name type="scientific">[Clostridium] methylpentosum DSM 5476</name>
    <dbReference type="NCBI Taxonomy" id="537013"/>
    <lineage>
        <taxon>Bacteria</taxon>
        <taxon>Bacillati</taxon>
        <taxon>Bacillota</taxon>
        <taxon>Clostridia</taxon>
        <taxon>Eubacteriales</taxon>
        <taxon>Oscillospiraceae</taxon>
        <taxon>Oscillospiraceae incertae sedis</taxon>
    </lineage>
</organism>
<dbReference type="Proteomes" id="UP000003340">
    <property type="component" value="Unassembled WGS sequence"/>
</dbReference>
<dbReference type="PANTHER" id="PTHR46558:SF4">
    <property type="entry name" value="DNA-BIDING PHAGE PROTEIN"/>
    <property type="match status" value="1"/>
</dbReference>
<name>C0EHX1_9FIRM</name>
<reference evidence="3 4" key="2">
    <citation type="submission" date="2009-02" db="EMBL/GenBank/DDBJ databases">
        <title>Draft genome sequence of Clostridium methylpentosum (DSM 5476).</title>
        <authorList>
            <person name="Sudarsanam P."/>
            <person name="Ley R."/>
            <person name="Guruge J."/>
            <person name="Turnbaugh P.J."/>
            <person name="Mahowald M."/>
            <person name="Liep D."/>
            <person name="Gordon J."/>
        </authorList>
    </citation>
    <scope>NUCLEOTIDE SEQUENCE [LARGE SCALE GENOMIC DNA]</scope>
    <source>
        <strain evidence="3 4">DSM 5476</strain>
    </source>
</reference>
<dbReference type="HOGENOM" id="CLU_1701194_0_0_9"/>
<dbReference type="Gene3D" id="1.10.260.40">
    <property type="entry name" value="lambda repressor-like DNA-binding domains"/>
    <property type="match status" value="1"/>
</dbReference>
<proteinExistence type="predicted"/>
<dbReference type="CDD" id="cd00093">
    <property type="entry name" value="HTH_XRE"/>
    <property type="match status" value="1"/>
</dbReference>
<evidence type="ECO:0000313" key="3">
    <source>
        <dbReference type="EMBL" id="EEG28943.1"/>
    </source>
</evidence>
<keyword evidence="1 3" id="KW-0238">DNA-binding</keyword>
<dbReference type="AlphaFoldDB" id="C0EHX1"/>
<dbReference type="EMBL" id="ACEC01000122">
    <property type="protein sequence ID" value="EEG28943.1"/>
    <property type="molecule type" value="Genomic_DNA"/>
</dbReference>
<dbReference type="SMART" id="SM00530">
    <property type="entry name" value="HTH_XRE"/>
    <property type="match status" value="1"/>
</dbReference>
<dbReference type="STRING" id="537013.CLOSTMETH_03466"/>
<dbReference type="eggNOG" id="COG1476">
    <property type="taxonomic scope" value="Bacteria"/>
</dbReference>
<reference evidence="3 4" key="1">
    <citation type="submission" date="2009-01" db="EMBL/GenBank/DDBJ databases">
        <authorList>
            <person name="Fulton L."/>
            <person name="Clifton S."/>
            <person name="Fulton B."/>
            <person name="Xu J."/>
            <person name="Minx P."/>
            <person name="Pepin K.H."/>
            <person name="Johnson M."/>
            <person name="Bhonagiri V."/>
            <person name="Nash W.E."/>
            <person name="Mardis E.R."/>
            <person name="Wilson R.K."/>
        </authorList>
    </citation>
    <scope>NUCLEOTIDE SEQUENCE [LARGE SCALE GENOMIC DNA]</scope>
    <source>
        <strain evidence="3 4">DSM 5476</strain>
    </source>
</reference>
<dbReference type="Pfam" id="PF13560">
    <property type="entry name" value="HTH_31"/>
    <property type="match status" value="1"/>
</dbReference>